<organism evidence="2 3">
    <name type="scientific">Spinacia oleracea</name>
    <name type="common">Spinach</name>
    <dbReference type="NCBI Taxonomy" id="3562"/>
    <lineage>
        <taxon>Eukaryota</taxon>
        <taxon>Viridiplantae</taxon>
        <taxon>Streptophyta</taxon>
        <taxon>Embryophyta</taxon>
        <taxon>Tracheophyta</taxon>
        <taxon>Spermatophyta</taxon>
        <taxon>Magnoliopsida</taxon>
        <taxon>eudicotyledons</taxon>
        <taxon>Gunneridae</taxon>
        <taxon>Pentapetalae</taxon>
        <taxon>Caryophyllales</taxon>
        <taxon>Chenopodiaceae</taxon>
        <taxon>Chenopodioideae</taxon>
        <taxon>Anserineae</taxon>
        <taxon>Spinacia</taxon>
    </lineage>
</organism>
<protein>
    <recommendedName>
        <fullName evidence="1">RNase H type-1 domain-containing protein</fullName>
    </recommendedName>
</protein>
<evidence type="ECO:0000259" key="1">
    <source>
        <dbReference type="Pfam" id="PF13456"/>
    </source>
</evidence>
<dbReference type="Pfam" id="PF13456">
    <property type="entry name" value="RVT_3"/>
    <property type="match status" value="1"/>
</dbReference>
<name>A0ABM3QQV9_SPIOL</name>
<dbReference type="RefSeq" id="XP_056685758.1">
    <property type="nucleotide sequence ID" value="XM_056829780.1"/>
</dbReference>
<dbReference type="Gene3D" id="3.30.420.10">
    <property type="entry name" value="Ribonuclease H-like superfamily/Ribonuclease H"/>
    <property type="match status" value="1"/>
</dbReference>
<reference evidence="2" key="1">
    <citation type="journal article" date="2021" name="Nat. Commun.">
        <title>Genomic analyses provide insights into spinach domestication and the genetic basis of agronomic traits.</title>
        <authorList>
            <person name="Cai X."/>
            <person name="Sun X."/>
            <person name="Xu C."/>
            <person name="Sun H."/>
            <person name="Wang X."/>
            <person name="Ge C."/>
            <person name="Zhang Z."/>
            <person name="Wang Q."/>
            <person name="Fei Z."/>
            <person name="Jiao C."/>
            <person name="Wang Q."/>
        </authorList>
    </citation>
    <scope>NUCLEOTIDE SEQUENCE [LARGE SCALE GENOMIC DNA]</scope>
    <source>
        <strain evidence="2">cv. Varoflay</strain>
    </source>
</reference>
<dbReference type="InterPro" id="IPR036397">
    <property type="entry name" value="RNaseH_sf"/>
</dbReference>
<evidence type="ECO:0000313" key="3">
    <source>
        <dbReference type="RefSeq" id="XP_056685758.1"/>
    </source>
</evidence>
<feature type="domain" description="RNase H type-1" evidence="1">
    <location>
        <begin position="5"/>
        <end position="75"/>
    </location>
</feature>
<proteinExistence type="predicted"/>
<dbReference type="GeneID" id="130461625"/>
<evidence type="ECO:0000313" key="2">
    <source>
        <dbReference type="Proteomes" id="UP000813463"/>
    </source>
</evidence>
<dbReference type="InterPro" id="IPR002156">
    <property type="entry name" value="RNaseH_domain"/>
</dbReference>
<dbReference type="Proteomes" id="UP000813463">
    <property type="component" value="Chromosome 5"/>
</dbReference>
<keyword evidence="2" id="KW-1185">Reference proteome</keyword>
<dbReference type="SUPFAM" id="SSF53098">
    <property type="entry name" value="Ribonuclease H-like"/>
    <property type="match status" value="1"/>
</dbReference>
<reference evidence="3" key="2">
    <citation type="submission" date="2025-08" db="UniProtKB">
        <authorList>
            <consortium name="RefSeq"/>
        </authorList>
    </citation>
    <scope>IDENTIFICATION</scope>
    <source>
        <tissue evidence="3">Leaf</tissue>
    </source>
</reference>
<sequence length="111" mass="12869">MDREAAIELGVQKLRVYGDSFLIINQISDKWKVRSENLALYQSYLEKLSEQVEELRYTYLPKEQNQFSDALAKLASMINILNVMAEMPLTIETRQEAAYVHAIEDVEPDKD</sequence>
<dbReference type="InterPro" id="IPR012337">
    <property type="entry name" value="RNaseH-like_sf"/>
</dbReference>
<dbReference type="PANTHER" id="PTHR48475:SF1">
    <property type="entry name" value="RNASE H TYPE-1 DOMAIN-CONTAINING PROTEIN"/>
    <property type="match status" value="1"/>
</dbReference>
<gene>
    <name evidence="3" type="primary">LOC130461625</name>
</gene>
<dbReference type="PANTHER" id="PTHR48475">
    <property type="entry name" value="RIBONUCLEASE H"/>
    <property type="match status" value="1"/>
</dbReference>
<accession>A0ABM3QQV9</accession>